<protein>
    <submittedName>
        <fullName evidence="1">Pentatricopeptide repeat-containing protein</fullName>
    </submittedName>
</protein>
<accession>A0ACC0IN24</accession>
<dbReference type="Proteomes" id="UP001060215">
    <property type="component" value="Chromosome 3"/>
</dbReference>
<evidence type="ECO:0000313" key="2">
    <source>
        <dbReference type="Proteomes" id="UP001060215"/>
    </source>
</evidence>
<organism evidence="1 2">
    <name type="scientific">Camellia lanceoleosa</name>
    <dbReference type="NCBI Taxonomy" id="1840588"/>
    <lineage>
        <taxon>Eukaryota</taxon>
        <taxon>Viridiplantae</taxon>
        <taxon>Streptophyta</taxon>
        <taxon>Embryophyta</taxon>
        <taxon>Tracheophyta</taxon>
        <taxon>Spermatophyta</taxon>
        <taxon>Magnoliopsida</taxon>
        <taxon>eudicotyledons</taxon>
        <taxon>Gunneridae</taxon>
        <taxon>Pentapetalae</taxon>
        <taxon>asterids</taxon>
        <taxon>Ericales</taxon>
        <taxon>Theaceae</taxon>
        <taxon>Camellia</taxon>
    </lineage>
</organism>
<reference evidence="1 2" key="1">
    <citation type="journal article" date="2022" name="Plant J.">
        <title>Chromosome-level genome of Camellia lanceoleosa provides a valuable resource for understanding genome evolution and self-incompatibility.</title>
        <authorList>
            <person name="Gong W."/>
            <person name="Xiao S."/>
            <person name="Wang L."/>
            <person name="Liao Z."/>
            <person name="Chang Y."/>
            <person name="Mo W."/>
            <person name="Hu G."/>
            <person name="Li W."/>
            <person name="Zhao G."/>
            <person name="Zhu H."/>
            <person name="Hu X."/>
            <person name="Ji K."/>
            <person name="Xiang X."/>
            <person name="Song Q."/>
            <person name="Yuan D."/>
            <person name="Jin S."/>
            <person name="Zhang L."/>
        </authorList>
    </citation>
    <scope>NUCLEOTIDE SEQUENCE [LARGE SCALE GENOMIC DNA]</scope>
    <source>
        <strain evidence="1">SQ_2022a</strain>
    </source>
</reference>
<evidence type="ECO:0000313" key="1">
    <source>
        <dbReference type="EMBL" id="KAI8026980.1"/>
    </source>
</evidence>
<gene>
    <name evidence="1" type="ORF">LOK49_LG02G00579</name>
</gene>
<name>A0ACC0IN24_9ERIC</name>
<proteinExistence type="predicted"/>
<dbReference type="EMBL" id="CM045760">
    <property type="protein sequence ID" value="KAI8026980.1"/>
    <property type="molecule type" value="Genomic_DNA"/>
</dbReference>
<keyword evidence="2" id="KW-1185">Reference proteome</keyword>
<sequence>MGFFACNMLCHSNSIPTPTFEITTTHHYPFHQTSFFRKPTNLSFSNFRFGPLSVATNVENAEKVEIGEEEKKPKFRWVEIGPHITETQKQAISKLPPKMTKRCKALMKQIICFAPEKTILSQLLAAWVRIMRPNRADWLTVLKELSCLDHPMLFEVSELALLEESFEANVRDYTKVIHGYAKQNRLQDAEKILLAMKRKGFLCDQVTLTALIHMYSKAGNLKQAENTFEEMKLLGVPLDKRSYGAMIMTYIRAGMLDQGESLLREMEDQETYAGREVYKALLRAYSMIGDSEGAQRVFNAIQFAGIIPDAKLCGLLINAYVVAGHSHKACIAFENLRGAGLEPNDKCVALILAACEKDNKLNKALGFLIDLERDGIMVGKEASEVLVGWFRRLGVVEEVNLVLKEYASKQVNCKGRAF</sequence>
<comment type="caution">
    <text evidence="1">The sequence shown here is derived from an EMBL/GenBank/DDBJ whole genome shotgun (WGS) entry which is preliminary data.</text>
</comment>